<feature type="domain" description="Helicase ATP-binding" evidence="9">
    <location>
        <begin position="31"/>
        <end position="234"/>
    </location>
</feature>
<dbReference type="Pfam" id="PF08494">
    <property type="entry name" value="DEAD_assoc"/>
    <property type="match status" value="1"/>
</dbReference>
<organism evidence="11 12">
    <name type="scientific">Acidipropionibacterium jensenii</name>
    <dbReference type="NCBI Taxonomy" id="1749"/>
    <lineage>
        <taxon>Bacteria</taxon>
        <taxon>Bacillati</taxon>
        <taxon>Actinomycetota</taxon>
        <taxon>Actinomycetes</taxon>
        <taxon>Propionibacteriales</taxon>
        <taxon>Propionibacteriaceae</taxon>
        <taxon>Acidipropionibacterium</taxon>
    </lineage>
</organism>
<dbReference type="Gene3D" id="3.40.50.300">
    <property type="entry name" value="P-loop containing nucleotide triphosphate hydrolases"/>
    <property type="match status" value="2"/>
</dbReference>
<dbReference type="KEGG" id="aji:C0Z10_06525"/>
<dbReference type="SUPFAM" id="SSF52540">
    <property type="entry name" value="P-loop containing nucleoside triphosphate hydrolases"/>
    <property type="match status" value="1"/>
</dbReference>
<feature type="domain" description="Helicase C-terminal" evidence="10">
    <location>
        <begin position="299"/>
        <end position="480"/>
    </location>
</feature>
<dbReference type="SMART" id="SM00490">
    <property type="entry name" value="HELICc"/>
    <property type="match status" value="1"/>
</dbReference>
<keyword evidence="4 11" id="KW-0347">Helicase</keyword>
<dbReference type="RefSeq" id="WP_097799854.1">
    <property type="nucleotide sequence ID" value="NZ_CP025570.1"/>
</dbReference>
<dbReference type="InterPro" id="IPR011545">
    <property type="entry name" value="DEAD/DEAH_box_helicase_dom"/>
</dbReference>
<dbReference type="InterPro" id="IPR052511">
    <property type="entry name" value="ATP-dep_Helicase"/>
</dbReference>
<dbReference type="InterPro" id="IPR001650">
    <property type="entry name" value="Helicase_C-like"/>
</dbReference>
<reference evidence="12" key="1">
    <citation type="submission" date="2017-12" db="EMBL/GenBank/DDBJ databases">
        <title>Whole genome sequencing of Acidipropionibacterium jensenii strains JS279 and JS280.</title>
        <authorList>
            <person name="Deptula P."/>
            <person name="Laine P."/>
            <person name="Smolander O.-P."/>
            <person name="Paulin L."/>
            <person name="Auvinen P."/>
            <person name="Varmanen P."/>
        </authorList>
    </citation>
    <scope>NUCLEOTIDE SEQUENCE [LARGE SCALE GENOMIC DNA]</scope>
    <source>
        <strain evidence="12">JS280</strain>
    </source>
</reference>
<dbReference type="InterPro" id="IPR027417">
    <property type="entry name" value="P-loop_NTPase"/>
</dbReference>
<dbReference type="GO" id="GO:0016887">
    <property type="term" value="F:ATP hydrolysis activity"/>
    <property type="evidence" value="ECO:0007669"/>
    <property type="project" value="TreeGrafter"/>
</dbReference>
<evidence type="ECO:0000256" key="2">
    <source>
        <dbReference type="ARBA" id="ARBA00022763"/>
    </source>
</evidence>
<evidence type="ECO:0000256" key="4">
    <source>
        <dbReference type="ARBA" id="ARBA00022806"/>
    </source>
</evidence>
<keyword evidence="3" id="KW-0378">Hydrolase</keyword>
<dbReference type="Pfam" id="PF23234">
    <property type="entry name" value="WHD_4th_Lhr"/>
    <property type="match status" value="1"/>
</dbReference>
<dbReference type="SMART" id="SM00382">
    <property type="entry name" value="AAA"/>
    <property type="match status" value="1"/>
</dbReference>
<dbReference type="InterPro" id="IPR014001">
    <property type="entry name" value="Helicase_ATP-bd"/>
</dbReference>
<proteinExistence type="predicted"/>
<dbReference type="Pfam" id="PF19306">
    <property type="entry name" value="WHD_Lhr"/>
    <property type="match status" value="1"/>
</dbReference>
<keyword evidence="1" id="KW-0547">Nucleotide-binding</keyword>
<evidence type="ECO:0000256" key="1">
    <source>
        <dbReference type="ARBA" id="ARBA00022741"/>
    </source>
</evidence>
<sequence>MIEGMGAFRAPVRRWFTDVFAAPTPVQTQTWKAVARGQHALVVAPTGSGKTLAAFLWALDRLTDPNDLTRQELSGHDRQDRAPGVRVLYISPLKALGSDIEKNLRAPLAGIRNTAERLGEVCAPVRVAVRTGDTSAAERARIVRHPPDILITTPETLYLMLTSRARRVLAGVRTVIVDEVHAVAGSKRGSHLALSLERLDSLVGRDVQRIGLSATVRPVDEVASFLAGDRPVTVVAPAAHKRWDVHVRVPVDDMAALPETPSSDQDLLTDPLLSGGGTDTLTTDVSDSALPTQASLWPWIEREVYAEVLAGRSTLVFVNARRTAERLTSRLNELWAAEHDPDSLVAPGRRMPADIMAPSDEVGRAPAVIARAHHGSVSRLERQRTEEDLRSGELRCVVATSSLELGIDMGLVDRVIQIQSPPSVSSALQRIGRAGHAVGAVSRGSVYPRTRLDLVHAAVTTGRMLEGRIEALHIPRNPLDVLAQQTVAAAVSRPDGLVVEDWYDTVRRSRPFAQLPAEALDRVIAMLTGGYASADLADLRARLVLSDGVLTARPGALRLASTSGGTIPDRGMFGVFLVGEGEGRRVGELDEEMVYESRVGDVFTLGASSWRIAEITRDQVRVTPAPGHTGRLPFWHGEGEGRPAELGRAIGAFTRAVHEDPDRVAEMGYLDERARSNIVALLDAQAEATGVLPDDRHIVLERFHDELGDWRLVVHSPWGQPVNAAWALAIGQRLTERLGVDTQPVAGDDGMVLRLPDTDSPPGAELVVFEPEEIADIVTAHIGDTALFAGRFRECASRALLLPRHDPGRRAPLWQQRLRAGQLLEAVRDQSDFPIVVETARECLADVYDLAALKALMTDLSAHRVQVAEVTTSAPSPLASSLLFNYTGAFMYSDDTPLAERRAAALSLDPSLLAQLMGTLDLRDLLDPEVIEEVVAELQHTRPDRRARDDEGLVDLVARLGPVPMADLAERCSADLSADLPGAVERLGERVAVVRIAGRPQLASGQDLGLLRDGLGIPVPAGHPVTGVTGRDPLTQLISRWARCHGPFTVDQLAGCLGVGAATAEGVVDRLVGQGELVRGRFVAGDRAQYCHSRVLSRIRGRALARARQEIEPVSASALARFTLDWHGVAPIGARPSLRGADGVLEVIETMAGVALPASAWESAVLPVRVADYSPAMLDELTSAGDVLVVPTPTAGAADPLIRLVAVADLGLCSPQSLPEADAGAGRELIEAIGEGSVMLAPLAADLGLAGARLQEQVWRLVSQGLIAPDGFGPVRAHLAGGSVAHRPRRTSTRSRARMARYSLRSASSVPGQAADLAGRWHRCRPGTGTPAQRATGQVELMLERYGILVRTAVADEGVEGGFAAVYQVLRSAEEAGKVIRGYLVDGLGGAQFAAPPVVDRLRQFADGPDTAGWPSGIAEPSAAVLAAVDPANPYGAALEWPDQEGASPSRAAGALVVIADGVLLAHLSRGGRRLSLFTDGLPEGVDAGRAATMVTSALRGWLGISGGRPVTVEKVNGQPVHGLELAGAMRAAGAGVTPRGLRLEAEPPTGRRDATARRA</sequence>
<dbReference type="InterPro" id="IPR055369">
    <property type="entry name" value="WH2_Lhr"/>
</dbReference>
<dbReference type="NCBIfam" id="NF007284">
    <property type="entry name" value="PRK09751.1"/>
    <property type="match status" value="1"/>
</dbReference>
<evidence type="ECO:0000256" key="5">
    <source>
        <dbReference type="ARBA" id="ARBA00022840"/>
    </source>
</evidence>
<dbReference type="GO" id="GO:0004386">
    <property type="term" value="F:helicase activity"/>
    <property type="evidence" value="ECO:0007669"/>
    <property type="project" value="UniProtKB-KW"/>
</dbReference>
<protein>
    <submittedName>
        <fullName evidence="11">ATP-dependent helicase</fullName>
    </submittedName>
</protein>
<gene>
    <name evidence="11" type="ORF">C0Z10_06525</name>
</gene>
<dbReference type="Proteomes" id="UP000285875">
    <property type="component" value="Chromosome"/>
</dbReference>
<name>A0A3T0S331_9ACTN</name>
<dbReference type="InterPro" id="IPR055367">
    <property type="entry name" value="WH4_Lhr"/>
</dbReference>
<keyword evidence="8" id="KW-0413">Isomerase</keyword>
<dbReference type="GO" id="GO:0005524">
    <property type="term" value="F:ATP binding"/>
    <property type="evidence" value="ECO:0007669"/>
    <property type="project" value="UniProtKB-KW"/>
</dbReference>
<keyword evidence="7" id="KW-0234">DNA repair</keyword>
<keyword evidence="5" id="KW-0067">ATP-binding</keyword>
<evidence type="ECO:0000256" key="7">
    <source>
        <dbReference type="ARBA" id="ARBA00023204"/>
    </source>
</evidence>
<dbReference type="CDD" id="cd17922">
    <property type="entry name" value="DEXHc_LHR-like"/>
    <property type="match status" value="1"/>
</dbReference>
<dbReference type="GO" id="GO:0006281">
    <property type="term" value="P:DNA repair"/>
    <property type="evidence" value="ECO:0007669"/>
    <property type="project" value="UniProtKB-KW"/>
</dbReference>
<dbReference type="EMBL" id="CP025570">
    <property type="protein sequence ID" value="AZZ40753.1"/>
    <property type="molecule type" value="Genomic_DNA"/>
</dbReference>
<keyword evidence="2" id="KW-0227">DNA damage</keyword>
<evidence type="ECO:0000259" key="9">
    <source>
        <dbReference type="PROSITE" id="PS51192"/>
    </source>
</evidence>
<dbReference type="Pfam" id="PF23235">
    <property type="entry name" value="WHD_3rd_Lhr"/>
    <property type="match status" value="1"/>
</dbReference>
<dbReference type="Pfam" id="PF23236">
    <property type="entry name" value="WHD_2nd_Lhr"/>
    <property type="match status" value="1"/>
</dbReference>
<dbReference type="SMART" id="SM00487">
    <property type="entry name" value="DEXDc"/>
    <property type="match status" value="1"/>
</dbReference>
<evidence type="ECO:0000256" key="3">
    <source>
        <dbReference type="ARBA" id="ARBA00022801"/>
    </source>
</evidence>
<accession>A0A3T0S331</accession>
<keyword evidence="6" id="KW-0238">DNA-binding</keyword>
<evidence type="ECO:0000256" key="6">
    <source>
        <dbReference type="ARBA" id="ARBA00023125"/>
    </source>
</evidence>
<dbReference type="InterPro" id="IPR055368">
    <property type="entry name" value="WH3_Lhr"/>
</dbReference>
<dbReference type="PANTHER" id="PTHR47962:SF5">
    <property type="entry name" value="ATP-DEPENDENT HELICASE LHR-RELATED"/>
    <property type="match status" value="1"/>
</dbReference>
<dbReference type="InterPro" id="IPR013701">
    <property type="entry name" value="Lhr-like_DEAD/DEAH_assoc"/>
</dbReference>
<dbReference type="PROSITE" id="PS51194">
    <property type="entry name" value="HELICASE_CTER"/>
    <property type="match status" value="1"/>
</dbReference>
<evidence type="ECO:0000313" key="12">
    <source>
        <dbReference type="Proteomes" id="UP000285875"/>
    </source>
</evidence>
<dbReference type="Pfam" id="PF00270">
    <property type="entry name" value="DEAD"/>
    <property type="match status" value="1"/>
</dbReference>
<dbReference type="InterPro" id="IPR003593">
    <property type="entry name" value="AAA+_ATPase"/>
</dbReference>
<evidence type="ECO:0000256" key="8">
    <source>
        <dbReference type="ARBA" id="ARBA00023235"/>
    </source>
</evidence>
<dbReference type="InterPro" id="IPR045628">
    <property type="entry name" value="Lhr_WH_dom"/>
</dbReference>
<dbReference type="GO" id="GO:0003677">
    <property type="term" value="F:DNA binding"/>
    <property type="evidence" value="ECO:0007669"/>
    <property type="project" value="UniProtKB-KW"/>
</dbReference>
<dbReference type="PROSITE" id="PS51192">
    <property type="entry name" value="HELICASE_ATP_BIND_1"/>
    <property type="match status" value="1"/>
</dbReference>
<dbReference type="PANTHER" id="PTHR47962">
    <property type="entry name" value="ATP-DEPENDENT HELICASE LHR-RELATED-RELATED"/>
    <property type="match status" value="1"/>
</dbReference>
<evidence type="ECO:0000259" key="10">
    <source>
        <dbReference type="PROSITE" id="PS51194"/>
    </source>
</evidence>
<evidence type="ECO:0000313" key="11">
    <source>
        <dbReference type="EMBL" id="AZZ40753.1"/>
    </source>
</evidence>
<dbReference type="Pfam" id="PF00271">
    <property type="entry name" value="Helicase_C"/>
    <property type="match status" value="1"/>
</dbReference>